<protein>
    <recommendedName>
        <fullName evidence="4">Required for respiratory growth protein 9, mitochondrial</fullName>
    </recommendedName>
</protein>
<name>A0A1G4JTD3_9SACH</name>
<organism evidence="5 6">
    <name type="scientific">Lachancea dasiensis</name>
    <dbReference type="NCBI Taxonomy" id="1072105"/>
    <lineage>
        <taxon>Eukaryota</taxon>
        <taxon>Fungi</taxon>
        <taxon>Dikarya</taxon>
        <taxon>Ascomycota</taxon>
        <taxon>Saccharomycotina</taxon>
        <taxon>Saccharomycetes</taxon>
        <taxon>Saccharomycetales</taxon>
        <taxon>Saccharomycetaceae</taxon>
        <taxon>Lachancea</taxon>
    </lineage>
</organism>
<evidence type="ECO:0000256" key="1">
    <source>
        <dbReference type="ARBA" id="ARBA00003548"/>
    </source>
</evidence>
<evidence type="ECO:0000256" key="4">
    <source>
        <dbReference type="ARBA" id="ARBA00013566"/>
    </source>
</evidence>
<evidence type="ECO:0000256" key="2">
    <source>
        <dbReference type="ARBA" id="ARBA00004173"/>
    </source>
</evidence>
<dbReference type="GO" id="GO:0005634">
    <property type="term" value="C:nucleus"/>
    <property type="evidence" value="ECO:0007669"/>
    <property type="project" value="TreeGrafter"/>
</dbReference>
<gene>
    <name evidence="5" type="ORF">LADA_0G06744G</name>
</gene>
<dbReference type="PANTHER" id="PTHR13475:SF3">
    <property type="entry name" value="NEUGRIN"/>
    <property type="match status" value="1"/>
</dbReference>
<comment type="function">
    <text evidence="1">Required for respiratory activity and maintenance and expression of the mitochondrial genome.</text>
</comment>
<dbReference type="AlphaFoldDB" id="A0A1G4JTD3"/>
<proteinExistence type="inferred from homology"/>
<evidence type="ECO:0000256" key="3">
    <source>
        <dbReference type="ARBA" id="ARBA00010895"/>
    </source>
</evidence>
<dbReference type="Pfam" id="PF06413">
    <property type="entry name" value="Neugrin"/>
    <property type="match status" value="1"/>
</dbReference>
<dbReference type="OrthoDB" id="5578174at2759"/>
<dbReference type="InterPro" id="IPR010487">
    <property type="entry name" value="NGRN/Rrg9"/>
</dbReference>
<keyword evidence="6" id="KW-1185">Reference proteome</keyword>
<comment type="similarity">
    <text evidence="3">Belongs to the RRG9 family.</text>
</comment>
<dbReference type="PANTHER" id="PTHR13475">
    <property type="entry name" value="NEUGRIN"/>
    <property type="match status" value="1"/>
</dbReference>
<reference evidence="6" key="1">
    <citation type="submission" date="2016-03" db="EMBL/GenBank/DDBJ databases">
        <authorList>
            <person name="Devillers H."/>
        </authorList>
    </citation>
    <scope>NUCLEOTIDE SEQUENCE [LARGE SCALE GENOMIC DNA]</scope>
</reference>
<dbReference type="STRING" id="1266660.A0A1G4JTD3"/>
<evidence type="ECO:0000313" key="5">
    <source>
        <dbReference type="EMBL" id="SCU94129.1"/>
    </source>
</evidence>
<dbReference type="GO" id="GO:0007005">
    <property type="term" value="P:mitochondrion organization"/>
    <property type="evidence" value="ECO:0007669"/>
    <property type="project" value="EnsemblFungi"/>
</dbReference>
<dbReference type="GO" id="GO:0005739">
    <property type="term" value="C:mitochondrion"/>
    <property type="evidence" value="ECO:0007669"/>
    <property type="project" value="UniProtKB-SubCell"/>
</dbReference>
<dbReference type="Proteomes" id="UP000190274">
    <property type="component" value="Chromosome G"/>
</dbReference>
<sequence length="215" mass="25159">MFLPNFTMKASLRGITRGSILPVRRGLHCTNSWHESAKTAKDLIKFVNTSSLTHAESSSNQWRLDSKVPDWKRQKLALNTKLQGQKWNPKKKLSREQMESIRLLKTQFPHMTATQLGEQFRVSPEVIRRILKSTWQPNEQEMINLQVRWKRRSQRINEKSKSSDEVPHMLPKKLVLSTGRSNTDITIKDIKKFHSQRHKNTRDKQKLALLSNLID</sequence>
<dbReference type="EMBL" id="LT598457">
    <property type="protein sequence ID" value="SCU94129.1"/>
    <property type="molecule type" value="Genomic_DNA"/>
</dbReference>
<comment type="subcellular location">
    <subcellularLocation>
        <location evidence="2">Mitochondrion</location>
    </subcellularLocation>
</comment>
<accession>A0A1G4JTD3</accession>
<evidence type="ECO:0000313" key="6">
    <source>
        <dbReference type="Proteomes" id="UP000190274"/>
    </source>
</evidence>